<proteinExistence type="predicted"/>
<accession>A0A452Z564</accession>
<dbReference type="Proteomes" id="UP000015105">
    <property type="component" value="Chromosome 1D"/>
</dbReference>
<evidence type="ECO:0000313" key="3">
    <source>
        <dbReference type="Proteomes" id="UP000015105"/>
    </source>
</evidence>
<sequence>RRINPQFFVRCFFGSPLVRSLRRLPIPAVKRRDPAPCSIRCRAGRRPTTAIAAPFATVSLQLLSSACLSSLLCAAREGSHSMQNIGGRNLQDPDPCVAMGRSPVTRRKAGVRLPGRIHGGPWAERRYEVREKERTVRRSRQELAGARRR</sequence>
<reference evidence="2" key="3">
    <citation type="journal article" date="2017" name="Nature">
        <title>Genome sequence of the progenitor of the wheat D genome Aegilops tauschii.</title>
        <authorList>
            <person name="Luo M.C."/>
            <person name="Gu Y.Q."/>
            <person name="Puiu D."/>
            <person name="Wang H."/>
            <person name="Twardziok S.O."/>
            <person name="Deal K.R."/>
            <person name="Huo N."/>
            <person name="Zhu T."/>
            <person name="Wang L."/>
            <person name="Wang Y."/>
            <person name="McGuire P.E."/>
            <person name="Liu S."/>
            <person name="Long H."/>
            <person name="Ramasamy R.K."/>
            <person name="Rodriguez J.C."/>
            <person name="Van S.L."/>
            <person name="Yuan L."/>
            <person name="Wang Z."/>
            <person name="Xia Z."/>
            <person name="Xiao L."/>
            <person name="Anderson O.D."/>
            <person name="Ouyang S."/>
            <person name="Liang Y."/>
            <person name="Zimin A.V."/>
            <person name="Pertea G."/>
            <person name="Qi P."/>
            <person name="Bennetzen J.L."/>
            <person name="Dai X."/>
            <person name="Dawson M.W."/>
            <person name="Muller H.G."/>
            <person name="Kugler K."/>
            <person name="Rivarola-Duarte L."/>
            <person name="Spannagl M."/>
            <person name="Mayer K.F.X."/>
            <person name="Lu F.H."/>
            <person name="Bevan M.W."/>
            <person name="Leroy P."/>
            <person name="Li P."/>
            <person name="You F.M."/>
            <person name="Sun Q."/>
            <person name="Liu Z."/>
            <person name="Lyons E."/>
            <person name="Wicker T."/>
            <person name="Salzberg S.L."/>
            <person name="Devos K.M."/>
            <person name="Dvorak J."/>
        </authorList>
    </citation>
    <scope>NUCLEOTIDE SEQUENCE [LARGE SCALE GENOMIC DNA]</scope>
    <source>
        <strain evidence="2">cv. AL8/78</strain>
    </source>
</reference>
<protein>
    <submittedName>
        <fullName evidence="2">Uncharacterized protein</fullName>
    </submittedName>
</protein>
<dbReference type="AlphaFoldDB" id="A0A452Z564"/>
<reference evidence="3" key="1">
    <citation type="journal article" date="2014" name="Science">
        <title>Ancient hybridizations among the ancestral genomes of bread wheat.</title>
        <authorList>
            <consortium name="International Wheat Genome Sequencing Consortium,"/>
            <person name="Marcussen T."/>
            <person name="Sandve S.R."/>
            <person name="Heier L."/>
            <person name="Spannagl M."/>
            <person name="Pfeifer M."/>
            <person name="Jakobsen K.S."/>
            <person name="Wulff B.B."/>
            <person name="Steuernagel B."/>
            <person name="Mayer K.F."/>
            <person name="Olsen O.A."/>
        </authorList>
    </citation>
    <scope>NUCLEOTIDE SEQUENCE [LARGE SCALE GENOMIC DNA]</scope>
    <source>
        <strain evidence="3">cv. AL8/78</strain>
    </source>
</reference>
<evidence type="ECO:0000256" key="1">
    <source>
        <dbReference type="SAM" id="MobiDB-lite"/>
    </source>
</evidence>
<reference evidence="3" key="2">
    <citation type="journal article" date="2017" name="Nat. Plants">
        <title>The Aegilops tauschii genome reveals multiple impacts of transposons.</title>
        <authorList>
            <person name="Zhao G."/>
            <person name="Zou C."/>
            <person name="Li K."/>
            <person name="Wang K."/>
            <person name="Li T."/>
            <person name="Gao L."/>
            <person name="Zhang X."/>
            <person name="Wang H."/>
            <person name="Yang Z."/>
            <person name="Liu X."/>
            <person name="Jiang W."/>
            <person name="Mao L."/>
            <person name="Kong X."/>
            <person name="Jiao Y."/>
            <person name="Jia J."/>
        </authorList>
    </citation>
    <scope>NUCLEOTIDE SEQUENCE [LARGE SCALE GENOMIC DNA]</scope>
    <source>
        <strain evidence="3">cv. AL8/78</strain>
    </source>
</reference>
<feature type="region of interest" description="Disordered" evidence="1">
    <location>
        <begin position="84"/>
        <end position="115"/>
    </location>
</feature>
<name>A0A452Z564_AEGTS</name>
<evidence type="ECO:0000313" key="2">
    <source>
        <dbReference type="EnsemblPlants" id="AET1Gv20635400.1"/>
    </source>
</evidence>
<dbReference type="EnsemblPlants" id="AET1Gv20635400.1">
    <property type="protein sequence ID" value="AET1Gv20635400.1"/>
    <property type="gene ID" value="AET1Gv20635400"/>
</dbReference>
<reference evidence="2" key="5">
    <citation type="journal article" date="2021" name="G3 (Bethesda)">
        <title>Aegilops tauschii genome assembly Aet v5.0 features greater sequence contiguity and improved annotation.</title>
        <authorList>
            <person name="Wang L."/>
            <person name="Zhu T."/>
            <person name="Rodriguez J.C."/>
            <person name="Deal K.R."/>
            <person name="Dubcovsky J."/>
            <person name="McGuire P.E."/>
            <person name="Lux T."/>
            <person name="Spannagl M."/>
            <person name="Mayer K.F.X."/>
            <person name="Baldrich P."/>
            <person name="Meyers B.C."/>
            <person name="Huo N."/>
            <person name="Gu Y.Q."/>
            <person name="Zhou H."/>
            <person name="Devos K.M."/>
            <person name="Bennetzen J.L."/>
            <person name="Unver T."/>
            <person name="Budak H."/>
            <person name="Gulick P.J."/>
            <person name="Galiba G."/>
            <person name="Kalapos B."/>
            <person name="Nelson D.R."/>
            <person name="Li P."/>
            <person name="You F.M."/>
            <person name="Luo M.C."/>
            <person name="Dvorak J."/>
        </authorList>
    </citation>
    <scope>NUCLEOTIDE SEQUENCE [LARGE SCALE GENOMIC DNA]</scope>
    <source>
        <strain evidence="2">cv. AL8/78</strain>
    </source>
</reference>
<organism evidence="2 3">
    <name type="scientific">Aegilops tauschii subsp. strangulata</name>
    <name type="common">Goatgrass</name>
    <dbReference type="NCBI Taxonomy" id="200361"/>
    <lineage>
        <taxon>Eukaryota</taxon>
        <taxon>Viridiplantae</taxon>
        <taxon>Streptophyta</taxon>
        <taxon>Embryophyta</taxon>
        <taxon>Tracheophyta</taxon>
        <taxon>Spermatophyta</taxon>
        <taxon>Magnoliopsida</taxon>
        <taxon>Liliopsida</taxon>
        <taxon>Poales</taxon>
        <taxon>Poaceae</taxon>
        <taxon>BOP clade</taxon>
        <taxon>Pooideae</taxon>
        <taxon>Triticodae</taxon>
        <taxon>Triticeae</taxon>
        <taxon>Triticinae</taxon>
        <taxon>Aegilops</taxon>
    </lineage>
</organism>
<dbReference type="Gramene" id="AET1Gv20635400.1">
    <property type="protein sequence ID" value="AET1Gv20635400.1"/>
    <property type="gene ID" value="AET1Gv20635400"/>
</dbReference>
<keyword evidence="3" id="KW-1185">Reference proteome</keyword>
<reference evidence="2" key="4">
    <citation type="submission" date="2019-03" db="UniProtKB">
        <authorList>
            <consortium name="EnsemblPlants"/>
        </authorList>
    </citation>
    <scope>IDENTIFICATION</scope>
</reference>